<dbReference type="InterPro" id="IPR036890">
    <property type="entry name" value="HATPase_C_sf"/>
</dbReference>
<dbReference type="Gene3D" id="1.10.287.130">
    <property type="match status" value="1"/>
</dbReference>
<dbReference type="SUPFAM" id="SSF55874">
    <property type="entry name" value="ATPase domain of HSP90 chaperone/DNA topoisomerase II/histidine kinase"/>
    <property type="match status" value="1"/>
</dbReference>
<dbReference type="PROSITE" id="PS50109">
    <property type="entry name" value="HIS_KIN"/>
    <property type="match status" value="1"/>
</dbReference>
<keyword evidence="11" id="KW-0812">Transmembrane</keyword>
<sequence length="742" mass="82997">MRRIIWRWIPVKNKSNRLLYTLEVLLGVILMGGVFLIAVHVDVRSAKRTLTSTVSYIKEQCNQYERLNLASETKSMMRIIESAHQIDHALTENGTDAGAVTTEMLEQWARDSYVTGVLLLDENGKVQVQYGDPVDGLSTEELSEHMTSDALQDAILFSEKTYAMRFHCEDGSYADLAATGNADGSGMVVAYYHTTLEYTRAFHLSVDTLLVGYNLEQDGTIVVSSGKEIIASNNETLIGKSTDDVEILRKIKEAAASDKLIHARGDTAALSHNYGLMEHGWDYYVYAYLPESDVFDSTIPSVMFSIIVYVIILAIIHMVRWKMAQNYREKQLSIQRQYNEQLQSKNEQLKQAVDQADRANVAKTSFLSRMSHDIRTPLNGIIGLLEIGEAHPENTKLLRENQKKMKISANHLLSLINDILQMSKLESGEVVLSEEPMNLKTLSDDVLTIVEQRAAEAGVTLEYDKSTERVAFQNIYGSPLHVRQIFLNIYGNCIKYNRLGGKVQTSCKCLGVDQEIVTYQWTIQDTGVGMSQEFIRHIFDPFAQERSDARSVYNGTGLGMAIVKNLVDKMNGTIEVKSEEGVGSTFVITLPFRLATEQSQEQQQQESEEIVESASIAGCRLLLVEDNELNVEIAEMLLEDQGAQVMVVADGQQAVDRFVSEPPGTFDVILMDVMMPVMDGLTATRRIRELDREDAKTMPIIAMTANAYDEDVKQCLDAGMNAHLAKPLQMDLVVAVIGKYCN</sequence>
<evidence type="ECO:0000256" key="6">
    <source>
        <dbReference type="ARBA" id="ARBA00022777"/>
    </source>
</evidence>
<evidence type="ECO:0000256" key="9">
    <source>
        <dbReference type="PROSITE-ProRule" id="PRU00169"/>
    </source>
</evidence>
<dbReference type="InterPro" id="IPR001789">
    <property type="entry name" value="Sig_transdc_resp-reg_receiver"/>
</dbReference>
<dbReference type="Pfam" id="PF00512">
    <property type="entry name" value="HisKA"/>
    <property type="match status" value="1"/>
</dbReference>
<evidence type="ECO:0000313" key="14">
    <source>
        <dbReference type="EMBL" id="PWE85428.1"/>
    </source>
</evidence>
<dbReference type="SMART" id="SM00388">
    <property type="entry name" value="HisKA"/>
    <property type="match status" value="1"/>
</dbReference>
<evidence type="ECO:0000256" key="1">
    <source>
        <dbReference type="ARBA" id="ARBA00000085"/>
    </source>
</evidence>
<feature type="transmembrane region" description="Helical" evidence="11">
    <location>
        <begin position="20"/>
        <end position="41"/>
    </location>
</feature>
<name>A0A2V1JSL9_EUBRA</name>
<dbReference type="InterPro" id="IPR004358">
    <property type="entry name" value="Sig_transdc_His_kin-like_C"/>
</dbReference>
<dbReference type="InterPro" id="IPR003594">
    <property type="entry name" value="HATPase_dom"/>
</dbReference>
<keyword evidence="7" id="KW-0902">Two-component regulatory system</keyword>
<evidence type="ECO:0000256" key="7">
    <source>
        <dbReference type="ARBA" id="ARBA00023012"/>
    </source>
</evidence>
<dbReference type="CDD" id="cd00082">
    <property type="entry name" value="HisKA"/>
    <property type="match status" value="1"/>
</dbReference>
<organism evidence="14 15">
    <name type="scientific">Eubacterium ramulus</name>
    <dbReference type="NCBI Taxonomy" id="39490"/>
    <lineage>
        <taxon>Bacteria</taxon>
        <taxon>Bacillati</taxon>
        <taxon>Bacillota</taxon>
        <taxon>Clostridia</taxon>
        <taxon>Eubacteriales</taxon>
        <taxon>Eubacteriaceae</taxon>
        <taxon>Eubacterium</taxon>
    </lineage>
</organism>
<evidence type="ECO:0000256" key="5">
    <source>
        <dbReference type="ARBA" id="ARBA00022679"/>
    </source>
</evidence>
<dbReference type="SMART" id="SM00387">
    <property type="entry name" value="HATPase_c"/>
    <property type="match status" value="1"/>
</dbReference>
<dbReference type="GO" id="GO:0000155">
    <property type="term" value="F:phosphorelay sensor kinase activity"/>
    <property type="evidence" value="ECO:0007669"/>
    <property type="project" value="InterPro"/>
</dbReference>
<evidence type="ECO:0000313" key="15">
    <source>
        <dbReference type="Proteomes" id="UP000245288"/>
    </source>
</evidence>
<comment type="caution">
    <text evidence="14">The sequence shown here is derived from an EMBL/GenBank/DDBJ whole genome shotgun (WGS) entry which is preliminary data.</text>
</comment>
<evidence type="ECO:0000256" key="4">
    <source>
        <dbReference type="ARBA" id="ARBA00022553"/>
    </source>
</evidence>
<comment type="catalytic activity">
    <reaction evidence="1">
        <text>ATP + protein L-histidine = ADP + protein N-phospho-L-histidine.</text>
        <dbReference type="EC" id="2.7.13.3"/>
    </reaction>
</comment>
<evidence type="ECO:0000256" key="8">
    <source>
        <dbReference type="ARBA" id="ARBA00024867"/>
    </source>
</evidence>
<feature type="domain" description="Histidine kinase" evidence="12">
    <location>
        <begin position="369"/>
        <end position="594"/>
    </location>
</feature>
<gene>
    <name evidence="14" type="ORF">LG34_16010</name>
</gene>
<dbReference type="PRINTS" id="PR00344">
    <property type="entry name" value="BCTRLSENSOR"/>
</dbReference>
<feature type="coiled-coil region" evidence="10">
    <location>
        <begin position="332"/>
        <end position="362"/>
    </location>
</feature>
<keyword evidence="10" id="KW-0175">Coiled coil</keyword>
<evidence type="ECO:0000259" key="12">
    <source>
        <dbReference type="PROSITE" id="PS50109"/>
    </source>
</evidence>
<keyword evidence="5" id="KW-0808">Transferase</keyword>
<dbReference type="Gene3D" id="3.40.50.2300">
    <property type="match status" value="1"/>
</dbReference>
<reference evidence="14 15" key="1">
    <citation type="submission" date="2014-09" db="EMBL/GenBank/DDBJ databases">
        <title>Butyrate-producing bacteria isolated from human gut.</title>
        <authorList>
            <person name="Zhang Q."/>
            <person name="Zhao L."/>
        </authorList>
    </citation>
    <scope>NUCLEOTIDE SEQUENCE [LARGE SCALE GENOMIC DNA]</scope>
    <source>
        <strain evidence="14 15">21</strain>
    </source>
</reference>
<comment type="function">
    <text evidence="8">May play the central regulatory role in sporulation. It may be an element of the effector pathway responsible for the activation of sporulation genes in response to nutritional stress. Spo0A may act in concert with spo0H (a sigma factor) to control the expression of some genes that are critical to the sporulation process.</text>
</comment>
<dbReference type="Gene3D" id="3.30.565.10">
    <property type="entry name" value="Histidine kinase-like ATPase, C-terminal domain"/>
    <property type="match status" value="1"/>
</dbReference>
<accession>A0A2V1JSL9</accession>
<dbReference type="EC" id="2.7.13.3" evidence="2"/>
<dbReference type="AlphaFoldDB" id="A0A2V1JSL9"/>
<keyword evidence="4 9" id="KW-0597">Phosphoprotein</keyword>
<dbReference type="InterPro" id="IPR005467">
    <property type="entry name" value="His_kinase_dom"/>
</dbReference>
<feature type="domain" description="Response regulatory" evidence="13">
    <location>
        <begin position="620"/>
        <end position="741"/>
    </location>
</feature>
<dbReference type="PANTHER" id="PTHR43047">
    <property type="entry name" value="TWO-COMPONENT HISTIDINE PROTEIN KINASE"/>
    <property type="match status" value="1"/>
</dbReference>
<evidence type="ECO:0000259" key="13">
    <source>
        <dbReference type="PROSITE" id="PS50110"/>
    </source>
</evidence>
<dbReference type="InterPro" id="IPR036097">
    <property type="entry name" value="HisK_dim/P_sf"/>
</dbReference>
<dbReference type="SUPFAM" id="SSF47384">
    <property type="entry name" value="Homodimeric domain of signal transducing histidine kinase"/>
    <property type="match status" value="1"/>
</dbReference>
<dbReference type="Pfam" id="PF02518">
    <property type="entry name" value="HATPase_c"/>
    <property type="match status" value="1"/>
</dbReference>
<keyword evidence="6 14" id="KW-0418">Kinase</keyword>
<dbReference type="InterPro" id="IPR003661">
    <property type="entry name" value="HisK_dim/P_dom"/>
</dbReference>
<dbReference type="SMART" id="SM00448">
    <property type="entry name" value="REC"/>
    <property type="match status" value="1"/>
</dbReference>
<keyword evidence="15" id="KW-1185">Reference proteome</keyword>
<keyword evidence="11" id="KW-0472">Membrane</keyword>
<dbReference type="EMBL" id="JRFU01000204">
    <property type="protein sequence ID" value="PWE85428.1"/>
    <property type="molecule type" value="Genomic_DNA"/>
</dbReference>
<feature type="transmembrane region" description="Helical" evidence="11">
    <location>
        <begin position="302"/>
        <end position="321"/>
    </location>
</feature>
<feature type="modified residue" description="4-aspartylphosphate" evidence="9">
    <location>
        <position position="672"/>
    </location>
</feature>
<evidence type="ECO:0000256" key="2">
    <source>
        <dbReference type="ARBA" id="ARBA00012438"/>
    </source>
</evidence>
<dbReference type="Proteomes" id="UP000245288">
    <property type="component" value="Unassembled WGS sequence"/>
</dbReference>
<dbReference type="PROSITE" id="PS50110">
    <property type="entry name" value="RESPONSE_REGULATORY"/>
    <property type="match status" value="1"/>
</dbReference>
<dbReference type="InterPro" id="IPR011006">
    <property type="entry name" value="CheY-like_superfamily"/>
</dbReference>
<dbReference type="Pfam" id="PF00072">
    <property type="entry name" value="Response_reg"/>
    <property type="match status" value="1"/>
</dbReference>
<evidence type="ECO:0000256" key="10">
    <source>
        <dbReference type="SAM" id="Coils"/>
    </source>
</evidence>
<evidence type="ECO:0000256" key="11">
    <source>
        <dbReference type="SAM" id="Phobius"/>
    </source>
</evidence>
<proteinExistence type="predicted"/>
<protein>
    <recommendedName>
        <fullName evidence="3">Stage 0 sporulation protein A homolog</fullName>
        <ecNumber evidence="2">2.7.13.3</ecNumber>
    </recommendedName>
</protein>
<dbReference type="CDD" id="cd17546">
    <property type="entry name" value="REC_hyHK_CKI1_RcsC-like"/>
    <property type="match status" value="1"/>
</dbReference>
<evidence type="ECO:0000256" key="3">
    <source>
        <dbReference type="ARBA" id="ARBA00018672"/>
    </source>
</evidence>
<keyword evidence="11" id="KW-1133">Transmembrane helix</keyword>
<dbReference type="SUPFAM" id="SSF52172">
    <property type="entry name" value="CheY-like"/>
    <property type="match status" value="1"/>
</dbReference>